<dbReference type="HOGENOM" id="CLU_3304960_0_0_10"/>
<proteinExistence type="predicted"/>
<dbReference type="EMBL" id="ABQC02000002">
    <property type="protein sequence ID" value="EDY97490.1"/>
    <property type="molecule type" value="Genomic_DNA"/>
</dbReference>
<organism evidence="1 2">
    <name type="scientific">Phocaeicola plebeius (strain DSM 17135 / JCM 12973 / CCUG 54634 / M2)</name>
    <name type="common">Bacteroides plebeius</name>
    <dbReference type="NCBI Taxonomy" id="484018"/>
    <lineage>
        <taxon>Bacteria</taxon>
        <taxon>Pseudomonadati</taxon>
        <taxon>Bacteroidota</taxon>
        <taxon>Bacteroidia</taxon>
        <taxon>Bacteroidales</taxon>
        <taxon>Bacteroidaceae</taxon>
        <taxon>Phocaeicola</taxon>
    </lineage>
</organism>
<name>B5CUB2_PHOPM</name>
<comment type="caution">
    <text evidence="1">The sequence shown here is derived from an EMBL/GenBank/DDBJ whole genome shotgun (WGS) entry which is preliminary data.</text>
</comment>
<evidence type="ECO:0000313" key="1">
    <source>
        <dbReference type="EMBL" id="EDY97490.1"/>
    </source>
</evidence>
<gene>
    <name evidence="1" type="ORF">BACPLE_00281</name>
</gene>
<reference evidence="1 2" key="2">
    <citation type="submission" date="2008-08" db="EMBL/GenBank/DDBJ databases">
        <authorList>
            <person name="Fulton L."/>
            <person name="Clifton S."/>
            <person name="Fulton B."/>
            <person name="Xu J."/>
            <person name="Minx P."/>
            <person name="Pepin K.H."/>
            <person name="Johnson M."/>
            <person name="Thiruvilangam P."/>
            <person name="Bhonagiri V."/>
            <person name="Nash W.E."/>
            <person name="Mardis E.R."/>
            <person name="Wilson R.K."/>
        </authorList>
    </citation>
    <scope>NUCLEOTIDE SEQUENCE [LARGE SCALE GENOMIC DNA]</scope>
    <source>
        <strain evidence="2">DSM 17135 / JCM 12973 / M2</strain>
    </source>
</reference>
<reference evidence="1 2" key="1">
    <citation type="submission" date="2008-08" db="EMBL/GenBank/DDBJ databases">
        <title>Draft genome sequence of Bacteroides plebeius (DSM 17135).</title>
        <authorList>
            <person name="Sudarsanam P."/>
            <person name="Ley R."/>
            <person name="Guruge J."/>
            <person name="Turnbaugh P.J."/>
            <person name="Mahowald M."/>
            <person name="Liep D."/>
            <person name="Gordon J."/>
        </authorList>
    </citation>
    <scope>NUCLEOTIDE SEQUENCE [LARGE SCALE GENOMIC DNA]</scope>
    <source>
        <strain evidence="2">DSM 17135 / JCM 12973 / M2</strain>
    </source>
</reference>
<evidence type="ECO:0000313" key="2">
    <source>
        <dbReference type="Proteomes" id="UP000003452"/>
    </source>
</evidence>
<accession>B5CUB2</accession>
<dbReference type="Proteomes" id="UP000003452">
    <property type="component" value="Unassembled WGS sequence"/>
</dbReference>
<sequence length="39" mass="4345">MPIFSHFSKAISVGRRNGFLLAPSSRLLKQVIHLTVIPL</sequence>
<dbReference type="AlphaFoldDB" id="B5CUB2"/>
<protein>
    <submittedName>
        <fullName evidence="1">Uncharacterized protein</fullName>
    </submittedName>
</protein>